<keyword evidence="2" id="KW-0680">Restriction system</keyword>
<dbReference type="Gene3D" id="3.40.50.150">
    <property type="entry name" value="Vaccinia Virus protein VP39"/>
    <property type="match status" value="1"/>
</dbReference>
<feature type="domain" description="Type I restriction modification DNA specificity" evidence="5">
    <location>
        <begin position="642"/>
        <end position="818"/>
    </location>
</feature>
<evidence type="ECO:0000313" key="8">
    <source>
        <dbReference type="Proteomes" id="UP000812013"/>
    </source>
</evidence>
<evidence type="ECO:0000259" key="6">
    <source>
        <dbReference type="Pfam" id="PF02384"/>
    </source>
</evidence>
<dbReference type="Pfam" id="PF01420">
    <property type="entry name" value="Methylase_S"/>
    <property type="match status" value="1"/>
</dbReference>
<evidence type="ECO:0000313" key="7">
    <source>
        <dbReference type="EMBL" id="MBW5482624.1"/>
    </source>
</evidence>
<keyword evidence="8" id="KW-1185">Reference proteome</keyword>
<proteinExistence type="inferred from homology"/>
<dbReference type="GO" id="GO:0032259">
    <property type="term" value="P:methylation"/>
    <property type="evidence" value="ECO:0007669"/>
    <property type="project" value="UniProtKB-KW"/>
</dbReference>
<dbReference type="PANTHER" id="PTHR42998">
    <property type="entry name" value="TYPE I RESTRICTION ENZYME HINDVIIP M PROTEIN-RELATED"/>
    <property type="match status" value="1"/>
</dbReference>
<dbReference type="Pfam" id="PF02384">
    <property type="entry name" value="N6_Mtase"/>
    <property type="match status" value="1"/>
</dbReference>
<organism evidence="7 8">
    <name type="scientific">Streptomyces bambusae</name>
    <dbReference type="NCBI Taxonomy" id="1550616"/>
    <lineage>
        <taxon>Bacteria</taxon>
        <taxon>Bacillati</taxon>
        <taxon>Actinomycetota</taxon>
        <taxon>Actinomycetes</taxon>
        <taxon>Kitasatosporales</taxon>
        <taxon>Streptomycetaceae</taxon>
        <taxon>Streptomyces</taxon>
    </lineage>
</organism>
<dbReference type="SUPFAM" id="SSF53335">
    <property type="entry name" value="S-adenosyl-L-methionine-dependent methyltransferases"/>
    <property type="match status" value="1"/>
</dbReference>
<dbReference type="Gene3D" id="1.10.10.10">
    <property type="entry name" value="Winged helix-like DNA-binding domain superfamily/Winged helix DNA-binding domain"/>
    <property type="match status" value="1"/>
</dbReference>
<dbReference type="SUPFAM" id="SSF116734">
    <property type="entry name" value="DNA methylase specificity domain"/>
    <property type="match status" value="1"/>
</dbReference>
<dbReference type="SUPFAM" id="SSF46955">
    <property type="entry name" value="Putative DNA-binding domain"/>
    <property type="match status" value="1"/>
</dbReference>
<keyword evidence="3" id="KW-0238">DNA-binding</keyword>
<dbReference type="InterPro" id="IPR036388">
    <property type="entry name" value="WH-like_DNA-bd_sf"/>
</dbReference>
<dbReference type="InterPro" id="IPR029063">
    <property type="entry name" value="SAM-dependent_MTases_sf"/>
</dbReference>
<feature type="region of interest" description="Disordered" evidence="4">
    <location>
        <begin position="128"/>
        <end position="158"/>
    </location>
</feature>
<name>A0ABS6Z4G1_9ACTN</name>
<gene>
    <name evidence="7" type="ORF">GPJ59_12180</name>
</gene>
<dbReference type="PRINTS" id="PR00507">
    <property type="entry name" value="N12N6MTFRASE"/>
</dbReference>
<dbReference type="InterPro" id="IPR003356">
    <property type="entry name" value="DNA_methylase_A-5"/>
</dbReference>
<dbReference type="Gene3D" id="3.90.220.20">
    <property type="entry name" value="DNA methylase specificity domains"/>
    <property type="match status" value="1"/>
</dbReference>
<evidence type="ECO:0000256" key="4">
    <source>
        <dbReference type="SAM" id="MobiDB-lite"/>
    </source>
</evidence>
<sequence length="846" mass="92422">MLQDAHPQCAHDTHGVELVRFSATERPPVRVQGRSMRSISALFDEDDPQITRARIAELAGVTRPTVTTWERRFPDFPSPRKAGGTAYFLRSEIVRWLDTRPVPSHLRHPEEGELATYGQRARDFLAGGEAKAHQPAPVAPQRRPVAEPADPRSSARNRQVVRELMGPLSDWVRGAGSMVNYVLLLVALQFLQVARRDRWDEVRAGAEAAERPGASGGDLLERIGHALDDEVQRLGMLPRFAESLSQLVPRNAGDLAHVVDLVGSLDGNAFQLIIDEYETHARLRSREFFTPQGVVRLMAAVARTSLARTSSPARAPHTVYDPYVRGGEFLVEAFTVSERARRQDPDRKPLRVFGQTKGRDAALLASLNLALRGVRSGVRLTSEEPWASAGAQDTAGWADLVLSNPPFNMKDSTGEACRTGTWPYGAPPLDNANFAYLQHALASLREGGRAALVMPNKAGNSGSGSETAIRRAIVEAGVLECIIALPGKLFTGTAVPVSVWLMRHPSDPCERVLFLDARHLGVKKGPRCVLEEEDLLAVLDAYRSQGAEPRVLPSASEGPDRRTAVPSASVERQALLYTGCSLNPLDHIRPQALGGQDVSSLEDAAERAWADVKRLAESSEQADARVAFLRSELVATGTGEAGWQKVKLVRLCEIKAGPSFTQLGSKDRSPDGLVPVVFPRHLRDGRITDTEEERVSTELAARLARFQLRTGDIVCVRSGKTAPPALVRPDQETWLMSPNVIRLRALPGAEVDVHYLHAWLRRAETIAWIEDRSAATAASSISTESLGRLEVVLPPLAQQRRVAELLESLEEQVLAHQQATEAVIRARSLLADQLMNPVLPGGALAT</sequence>
<dbReference type="GO" id="GO:0008168">
    <property type="term" value="F:methyltransferase activity"/>
    <property type="evidence" value="ECO:0007669"/>
    <property type="project" value="UniProtKB-KW"/>
</dbReference>
<accession>A0ABS6Z4G1</accession>
<feature type="domain" description="DNA methylase adenine-specific" evidence="6">
    <location>
        <begin position="267"/>
        <end position="548"/>
    </location>
</feature>
<dbReference type="EMBL" id="WTFF01000066">
    <property type="protein sequence ID" value="MBW5482624.1"/>
    <property type="molecule type" value="Genomic_DNA"/>
</dbReference>
<keyword evidence="7" id="KW-0808">Transferase</keyword>
<comment type="caution">
    <text evidence="7">The sequence shown here is derived from an EMBL/GenBank/DDBJ whole genome shotgun (WGS) entry which is preliminary data.</text>
</comment>
<dbReference type="Proteomes" id="UP000812013">
    <property type="component" value="Unassembled WGS sequence"/>
</dbReference>
<dbReference type="InterPro" id="IPR044946">
    <property type="entry name" value="Restrct_endonuc_typeI_TRD_sf"/>
</dbReference>
<dbReference type="InterPro" id="IPR009061">
    <property type="entry name" value="DNA-bd_dom_put_sf"/>
</dbReference>
<dbReference type="InterPro" id="IPR052916">
    <property type="entry name" value="Type-I_RE_MTase_Subunit"/>
</dbReference>
<evidence type="ECO:0000259" key="5">
    <source>
        <dbReference type="Pfam" id="PF01420"/>
    </source>
</evidence>
<dbReference type="InterPro" id="IPR000055">
    <property type="entry name" value="Restrct_endonuc_typeI_TRD"/>
</dbReference>
<protein>
    <submittedName>
        <fullName evidence="7">N-6 DNA methylase</fullName>
    </submittedName>
</protein>
<reference evidence="7 8" key="1">
    <citation type="submission" date="2019-12" db="EMBL/GenBank/DDBJ databases">
        <title>Genome sequence of Streptomyces bambusae.</title>
        <authorList>
            <person name="Bansal K."/>
            <person name="Choksket S."/>
            <person name="Korpole S."/>
            <person name="Patil P.B."/>
        </authorList>
    </citation>
    <scope>NUCLEOTIDE SEQUENCE [LARGE SCALE GENOMIC DNA]</scope>
    <source>
        <strain evidence="7 8">SK60</strain>
    </source>
</reference>
<evidence type="ECO:0000256" key="1">
    <source>
        <dbReference type="ARBA" id="ARBA00010923"/>
    </source>
</evidence>
<dbReference type="PANTHER" id="PTHR42998:SF1">
    <property type="entry name" value="TYPE I RESTRICTION ENZYME HINDI METHYLASE SUBUNIT"/>
    <property type="match status" value="1"/>
</dbReference>
<dbReference type="CDD" id="cd16961">
    <property type="entry name" value="RMtype1_S_TRD-CR_like"/>
    <property type="match status" value="1"/>
</dbReference>
<keyword evidence="7" id="KW-0489">Methyltransferase</keyword>
<comment type="similarity">
    <text evidence="1">Belongs to the type-I restriction system S methylase family.</text>
</comment>
<evidence type="ECO:0000256" key="3">
    <source>
        <dbReference type="ARBA" id="ARBA00023125"/>
    </source>
</evidence>
<evidence type="ECO:0000256" key="2">
    <source>
        <dbReference type="ARBA" id="ARBA00022747"/>
    </source>
</evidence>
<feature type="compositionally biased region" description="Low complexity" evidence="4">
    <location>
        <begin position="133"/>
        <end position="148"/>
    </location>
</feature>